<dbReference type="AlphaFoldDB" id="G9AC05"/>
<dbReference type="Proteomes" id="UP000007735">
    <property type="component" value="Plasmid pSfHH103c"/>
</dbReference>
<protein>
    <submittedName>
        <fullName evidence="2">Uncharacterized protein</fullName>
    </submittedName>
</protein>
<name>G9AC05_SINF1</name>
<dbReference type="KEGG" id="sfh:SFHH103_04094"/>
<proteinExistence type="predicted"/>
<keyword evidence="2" id="KW-0614">Plasmid</keyword>
<feature type="compositionally biased region" description="Basic and acidic residues" evidence="1">
    <location>
        <begin position="7"/>
        <end position="50"/>
    </location>
</feature>
<feature type="region of interest" description="Disordered" evidence="1">
    <location>
        <begin position="1"/>
        <end position="75"/>
    </location>
</feature>
<evidence type="ECO:0000313" key="3">
    <source>
        <dbReference type="Proteomes" id="UP000007735"/>
    </source>
</evidence>
<dbReference type="EMBL" id="HE616893">
    <property type="protein sequence ID" value="CCE98584.1"/>
    <property type="molecule type" value="Genomic_DNA"/>
</dbReference>
<geneLocation type="plasmid" evidence="2 3">
    <name>pSfHH103c</name>
</geneLocation>
<accession>G9AC05</accession>
<dbReference type="HOGENOM" id="CLU_2668487_0_0_5"/>
<reference evidence="2 3" key="1">
    <citation type="journal article" date="2012" name="J. Bacteriol.">
        <title>Genome sequence of the soybean symbiont Sinorhizobium fredii HH103.</title>
        <authorList>
            <person name="Weidner S."/>
            <person name="Becker A."/>
            <person name="Bonilla I."/>
            <person name="Jaenicke S."/>
            <person name="Lloret J."/>
            <person name="Margaret I."/>
            <person name="Puhler A."/>
            <person name="Ruiz-Sainz J.E."/>
            <person name="Schneiker-Bekel S."/>
            <person name="Szczepanowski R."/>
            <person name="Vinardell J.M."/>
            <person name="Zehner S."/>
            <person name="Gottfert M."/>
        </authorList>
    </citation>
    <scope>NUCLEOTIDE SEQUENCE [LARGE SCALE GENOMIC DNA]</scope>
    <source>
        <strain evidence="2 3">HH103</strain>
        <plasmid evidence="3">pSfHH103c</plasmid>
    </source>
</reference>
<evidence type="ECO:0000313" key="2">
    <source>
        <dbReference type="EMBL" id="CCE98584.1"/>
    </source>
</evidence>
<organism evidence="2 3">
    <name type="scientific">Sinorhizobium fredii (strain HH103)</name>
    <dbReference type="NCBI Taxonomy" id="1117943"/>
    <lineage>
        <taxon>Bacteria</taxon>
        <taxon>Pseudomonadati</taxon>
        <taxon>Pseudomonadota</taxon>
        <taxon>Alphaproteobacteria</taxon>
        <taxon>Hyphomicrobiales</taxon>
        <taxon>Rhizobiaceae</taxon>
        <taxon>Sinorhizobium/Ensifer group</taxon>
        <taxon>Sinorhizobium</taxon>
    </lineage>
</organism>
<evidence type="ECO:0000256" key="1">
    <source>
        <dbReference type="SAM" id="MobiDB-lite"/>
    </source>
</evidence>
<gene>
    <name evidence="2" type="ordered locus">SFHH103_04094</name>
</gene>
<sequence length="75" mass="8594">MLHSAARRVDDGGDEREGREPEDPDPKKERLVGDIPAKRWKGEETNEKAVQRQMTRSRAAGPTDRAPTRFVPKRR</sequence>